<organism evidence="1 2">
    <name type="scientific">Rhizophagus irregularis</name>
    <dbReference type="NCBI Taxonomy" id="588596"/>
    <lineage>
        <taxon>Eukaryota</taxon>
        <taxon>Fungi</taxon>
        <taxon>Fungi incertae sedis</taxon>
        <taxon>Mucoromycota</taxon>
        <taxon>Glomeromycotina</taxon>
        <taxon>Glomeromycetes</taxon>
        <taxon>Glomerales</taxon>
        <taxon>Glomeraceae</taxon>
        <taxon>Rhizophagus</taxon>
    </lineage>
</organism>
<name>A0A2N0NJU9_9GLOM</name>
<gene>
    <name evidence="1" type="ORF">RhiirA5_260559</name>
</gene>
<comment type="caution">
    <text evidence="1">The sequence shown here is derived from an EMBL/GenBank/DDBJ whole genome shotgun (WGS) entry which is preliminary data.</text>
</comment>
<reference evidence="1 2" key="2">
    <citation type="submission" date="2017-09" db="EMBL/GenBank/DDBJ databases">
        <title>Extensive intraspecific genome diversity in a model arbuscular mycorrhizal fungus.</title>
        <authorList>
            <person name="Chen E.C."/>
            <person name="Morin E."/>
            <person name="Beaudet D."/>
            <person name="Noel J."/>
            <person name="Ndikumana S."/>
            <person name="Charron P."/>
            <person name="St-Onge C."/>
            <person name="Giorgi J."/>
            <person name="Grigoriev I.V."/>
            <person name="Roux C."/>
            <person name="Martin F.M."/>
            <person name="Corradi N."/>
        </authorList>
    </citation>
    <scope>NUCLEOTIDE SEQUENCE [LARGE SCALE GENOMIC DNA]</scope>
    <source>
        <strain evidence="1 2">A5</strain>
    </source>
</reference>
<reference evidence="1 2" key="1">
    <citation type="submission" date="2016-04" db="EMBL/GenBank/DDBJ databases">
        <title>Genome analyses suggest a sexual origin of heterokaryosis in a supposedly ancient asexual fungus.</title>
        <authorList>
            <person name="Ropars J."/>
            <person name="Sedzielewska K."/>
            <person name="Noel J."/>
            <person name="Charron P."/>
            <person name="Farinelli L."/>
            <person name="Marton T."/>
            <person name="Kruger M."/>
            <person name="Pelin A."/>
            <person name="Brachmann A."/>
            <person name="Corradi N."/>
        </authorList>
    </citation>
    <scope>NUCLEOTIDE SEQUENCE [LARGE SCALE GENOMIC DNA]</scope>
    <source>
        <strain evidence="1 2">A5</strain>
    </source>
</reference>
<dbReference type="AlphaFoldDB" id="A0A2N0NJU9"/>
<dbReference type="PANTHER" id="PTHR35871:SF1">
    <property type="entry name" value="CXC1-LIKE CYSTEINE CLUSTER ASSOCIATED WITH KDZ TRANSPOSASES DOMAIN-CONTAINING PROTEIN"/>
    <property type="match status" value="1"/>
</dbReference>
<accession>A0A2N0NJU9</accession>
<proteinExistence type="predicted"/>
<evidence type="ECO:0000313" key="1">
    <source>
        <dbReference type="EMBL" id="PKB94848.1"/>
    </source>
</evidence>
<evidence type="ECO:0000313" key="2">
    <source>
        <dbReference type="Proteomes" id="UP000232722"/>
    </source>
</evidence>
<dbReference type="Proteomes" id="UP000232722">
    <property type="component" value="Unassembled WGS sequence"/>
</dbReference>
<dbReference type="PANTHER" id="PTHR35871">
    <property type="entry name" value="EXPRESSED PROTEIN"/>
    <property type="match status" value="1"/>
</dbReference>
<protein>
    <recommendedName>
        <fullName evidence="3">Tc1-like transposase DDE domain-containing protein</fullName>
    </recommendedName>
</protein>
<dbReference type="VEuPathDB" id="FungiDB:RhiirA1_346786"/>
<sequence>PTKNDCCAVRILSLQPDFAAQRPLIQEIIEDRGHKIIFYPKFHCELNFIEQFWGAAK</sequence>
<feature type="non-terminal residue" evidence="1">
    <location>
        <position position="1"/>
    </location>
</feature>
<dbReference type="EMBL" id="LLXJ01005474">
    <property type="protein sequence ID" value="PKB94848.1"/>
    <property type="molecule type" value="Genomic_DNA"/>
</dbReference>
<evidence type="ECO:0008006" key="3">
    <source>
        <dbReference type="Google" id="ProtNLM"/>
    </source>
</evidence>
<feature type="non-terminal residue" evidence="1">
    <location>
        <position position="57"/>
    </location>
</feature>